<protein>
    <submittedName>
        <fullName evidence="1">Uncharacterized protein</fullName>
    </submittedName>
</protein>
<organism evidence="1">
    <name type="scientific">Timema poppense</name>
    <name type="common">Walking stick</name>
    <dbReference type="NCBI Taxonomy" id="170557"/>
    <lineage>
        <taxon>Eukaryota</taxon>
        <taxon>Metazoa</taxon>
        <taxon>Ecdysozoa</taxon>
        <taxon>Arthropoda</taxon>
        <taxon>Hexapoda</taxon>
        <taxon>Insecta</taxon>
        <taxon>Pterygota</taxon>
        <taxon>Neoptera</taxon>
        <taxon>Polyneoptera</taxon>
        <taxon>Phasmatodea</taxon>
        <taxon>Timematodea</taxon>
        <taxon>Timematoidea</taxon>
        <taxon>Timematidae</taxon>
        <taxon>Timema</taxon>
    </lineage>
</organism>
<reference evidence="1" key="1">
    <citation type="submission" date="2020-11" db="EMBL/GenBank/DDBJ databases">
        <authorList>
            <person name="Tran Van P."/>
        </authorList>
    </citation>
    <scope>NUCLEOTIDE SEQUENCE</scope>
</reference>
<dbReference type="EMBL" id="OD002221">
    <property type="protein sequence ID" value="CAD7404599.1"/>
    <property type="molecule type" value="Genomic_DNA"/>
</dbReference>
<sequence length="104" mass="11377">MSEPAALFLRENIAVPRKRVFTSGGLTGFSGIRYSISSRASWCHITHDSQNTHSTLDVQVCVPTHDAPSMHLSSRHTSCASEKSLCREPEITIAEHTLIDAGLD</sequence>
<proteinExistence type="predicted"/>
<accession>A0A7R9CY26</accession>
<evidence type="ECO:0000313" key="1">
    <source>
        <dbReference type="EMBL" id="CAD7404599.1"/>
    </source>
</evidence>
<name>A0A7R9CY26_TIMPO</name>
<dbReference type="AlphaFoldDB" id="A0A7R9CY26"/>
<gene>
    <name evidence="1" type="ORF">TPSB3V08_LOCUS4577</name>
</gene>